<comment type="subcellular location">
    <subcellularLocation>
        <location evidence="1">Nucleus membrane</location>
        <topology evidence="1">Single-pass membrane protein</topology>
    </subcellularLocation>
</comment>
<keyword evidence="8" id="KW-0325">Glycoprotein</keyword>
<evidence type="ECO:0000256" key="5">
    <source>
        <dbReference type="ARBA" id="ARBA00022737"/>
    </source>
</evidence>
<dbReference type="STRING" id="121845.A0A3Q0IX96"/>
<dbReference type="FunFam" id="2.60.40.10:FF:000028">
    <property type="entry name" value="Neuronal cell adhesion molecule"/>
    <property type="match status" value="1"/>
</dbReference>
<dbReference type="InterPro" id="IPR055094">
    <property type="entry name" value="NUP210_Ig15"/>
</dbReference>
<dbReference type="Gene3D" id="2.60.40.1080">
    <property type="match status" value="1"/>
</dbReference>
<organism evidence="12 13">
    <name type="scientific">Diaphorina citri</name>
    <name type="common">Asian citrus psyllid</name>
    <dbReference type="NCBI Taxonomy" id="121845"/>
    <lineage>
        <taxon>Eukaryota</taxon>
        <taxon>Metazoa</taxon>
        <taxon>Ecdysozoa</taxon>
        <taxon>Arthropoda</taxon>
        <taxon>Hexapoda</taxon>
        <taxon>Insecta</taxon>
        <taxon>Pterygota</taxon>
        <taxon>Neoptera</taxon>
        <taxon>Paraneoptera</taxon>
        <taxon>Hemiptera</taxon>
        <taxon>Sternorrhyncha</taxon>
        <taxon>Psylloidea</taxon>
        <taxon>Psyllidae</taxon>
        <taxon>Diaphorininae</taxon>
        <taxon>Diaphorina</taxon>
    </lineage>
</organism>
<keyword evidence="4 10" id="KW-0732">Signal</keyword>
<dbReference type="InterPro" id="IPR057586">
    <property type="entry name" value="Ig_NUP210_16th"/>
</dbReference>
<dbReference type="InterPro" id="IPR056897">
    <property type="entry name" value="Ig_NUP210_4th"/>
</dbReference>
<dbReference type="PaxDb" id="121845-A0A3Q0IX96"/>
<proteinExistence type="inferred from homology"/>
<dbReference type="InterPro" id="IPR055098">
    <property type="entry name" value="Ig_NUP210_3rd"/>
</dbReference>
<dbReference type="InterPro" id="IPR013783">
    <property type="entry name" value="Ig-like_fold"/>
</dbReference>
<dbReference type="InterPro" id="IPR055099">
    <property type="entry name" value="Ig_NUP210_7th"/>
</dbReference>
<dbReference type="Pfam" id="PF25354">
    <property type="entry name" value="Ig_NUP210_16th"/>
    <property type="match status" value="1"/>
</dbReference>
<dbReference type="InterPro" id="IPR003343">
    <property type="entry name" value="Big_2"/>
</dbReference>
<keyword evidence="7" id="KW-0472">Membrane</keyword>
<accession>A0A3Q0IX96</accession>
<keyword evidence="3" id="KW-0812">Transmembrane</keyword>
<dbReference type="InterPro" id="IPR036116">
    <property type="entry name" value="FN3_sf"/>
</dbReference>
<dbReference type="Pfam" id="PF22963">
    <property type="entry name" value="Ig_NUP210_3rd"/>
    <property type="match status" value="1"/>
</dbReference>
<gene>
    <name evidence="13" type="primary">LOC103508722</name>
</gene>
<dbReference type="SMART" id="SM00635">
    <property type="entry name" value="BID_2"/>
    <property type="match status" value="3"/>
</dbReference>
<evidence type="ECO:0000313" key="12">
    <source>
        <dbReference type="Proteomes" id="UP000079169"/>
    </source>
</evidence>
<dbReference type="InterPro" id="IPR055097">
    <property type="entry name" value="Ig_NUP210_2nd"/>
</dbReference>
<dbReference type="PANTHER" id="PTHR23019:SF0">
    <property type="entry name" value="NUCLEAR PORE MEMBRANE GLYCOPROTEIN 210"/>
    <property type="match status" value="1"/>
</dbReference>
<evidence type="ECO:0000259" key="11">
    <source>
        <dbReference type="PROSITE" id="PS50853"/>
    </source>
</evidence>
<dbReference type="InterPro" id="IPR056898">
    <property type="entry name" value="Ig_NUP210_6th"/>
</dbReference>
<dbReference type="Pfam" id="PF00041">
    <property type="entry name" value="fn3"/>
    <property type="match status" value="3"/>
</dbReference>
<keyword evidence="5" id="KW-0677">Repeat</keyword>
<feature type="domain" description="Fibronectin type-III" evidence="11">
    <location>
        <begin position="2237"/>
        <end position="2342"/>
    </location>
</feature>
<dbReference type="Pfam" id="PF22969">
    <property type="entry name" value="Ig_NUP210_2nd"/>
    <property type="match status" value="1"/>
</dbReference>
<dbReference type="Proteomes" id="UP000079169">
    <property type="component" value="Unplaced"/>
</dbReference>
<dbReference type="PROSITE" id="PS50853">
    <property type="entry name" value="FN3"/>
    <property type="match status" value="3"/>
</dbReference>
<protein>
    <submittedName>
        <fullName evidence="13">LOW QUALITY PROTEIN: nuclear pore membrane glycoprotein 210-like</fullName>
    </submittedName>
</protein>
<dbReference type="SUPFAM" id="SSF49373">
    <property type="entry name" value="Invasin/intimin cell-adhesion fragments"/>
    <property type="match status" value="1"/>
</dbReference>
<dbReference type="Pfam" id="PF26181">
    <property type="entry name" value="Ig_NUP210_13th"/>
    <property type="match status" value="1"/>
</dbReference>
<dbReference type="InterPro" id="IPR003961">
    <property type="entry name" value="FN3_dom"/>
</dbReference>
<feature type="signal peptide" evidence="10">
    <location>
        <begin position="1"/>
        <end position="21"/>
    </location>
</feature>
<dbReference type="Pfam" id="PF22967">
    <property type="entry name" value="Ig_NUP210_1st"/>
    <property type="match status" value="1"/>
</dbReference>
<evidence type="ECO:0000256" key="1">
    <source>
        <dbReference type="ARBA" id="ARBA00004590"/>
    </source>
</evidence>
<dbReference type="Pfam" id="PF22959">
    <property type="entry name" value="Ig_NUP210_15th"/>
    <property type="match status" value="2"/>
</dbReference>
<dbReference type="SUPFAM" id="SSF48726">
    <property type="entry name" value="Immunoglobulin"/>
    <property type="match status" value="1"/>
</dbReference>
<dbReference type="SMART" id="SM00060">
    <property type="entry name" value="FN3"/>
    <property type="match status" value="3"/>
</dbReference>
<dbReference type="Pfam" id="PF22957">
    <property type="entry name" value="NUP210_Ig"/>
    <property type="match status" value="1"/>
</dbReference>
<dbReference type="InterPro" id="IPR036179">
    <property type="entry name" value="Ig-like_dom_sf"/>
</dbReference>
<evidence type="ECO:0000256" key="9">
    <source>
        <dbReference type="ARBA" id="ARBA00023242"/>
    </source>
</evidence>
<evidence type="ECO:0000256" key="3">
    <source>
        <dbReference type="ARBA" id="ARBA00022692"/>
    </source>
</evidence>
<dbReference type="Pfam" id="PF24991">
    <property type="entry name" value="Ig_NUP210_4th"/>
    <property type="match status" value="1"/>
</dbReference>
<dbReference type="GO" id="GO:0031965">
    <property type="term" value="C:nuclear membrane"/>
    <property type="evidence" value="ECO:0007669"/>
    <property type="project" value="UniProtKB-SubCell"/>
</dbReference>
<dbReference type="InterPro" id="IPR055096">
    <property type="entry name" value="Ig_NUP210_1st"/>
</dbReference>
<dbReference type="SUPFAM" id="SSF49265">
    <property type="entry name" value="Fibronectin type III"/>
    <property type="match status" value="2"/>
</dbReference>
<feature type="domain" description="Fibronectin type-III" evidence="11">
    <location>
        <begin position="2129"/>
        <end position="2233"/>
    </location>
</feature>
<evidence type="ECO:0000256" key="6">
    <source>
        <dbReference type="ARBA" id="ARBA00022989"/>
    </source>
</evidence>
<name>A0A3Q0IX96_DIACI</name>
<keyword evidence="6" id="KW-1133">Transmembrane helix</keyword>
<dbReference type="InterPro" id="IPR008964">
    <property type="entry name" value="Invasin/intimin_cell_adhesion"/>
</dbReference>
<evidence type="ECO:0000313" key="13">
    <source>
        <dbReference type="RefSeq" id="XP_026679040.1"/>
    </source>
</evidence>
<dbReference type="Pfam" id="PF26182">
    <property type="entry name" value="Ig_NUP210_5th"/>
    <property type="match status" value="1"/>
</dbReference>
<dbReference type="GO" id="GO:0005643">
    <property type="term" value="C:nuclear pore"/>
    <property type="evidence" value="ECO:0007669"/>
    <property type="project" value="TreeGrafter"/>
</dbReference>
<sequence length="2343" mass="257981">MKPSIFIFTFLAWLGSNQVLASSKLNLPRVLLPLFNKFAANYTLEISDNGCYEWQLSRLDVIQIIPLDVSPSGCSSRALISTISRELARNTVIVIAEDVTSGQNLRCDVIVDMIDSLHIVTKTRELYMEEAPEVFEVRAYDNQGNEFSTLDSVEFQWNIGTGGRVDQTVLRFMTFKDSPYETPATVQALDQKGQKGHMVLLEGLKTGSAKVSVNLPYTEYRHVLPAEVNLMVVANLLIDPPDAYVLKGDTVKFRLLQLRHGRIVELSIPSSQYVFTIENSAIAEPIDSRGNMLALEQGRTKVLLQYSNDMSIRLPHAFITVTEPQYLALSILPHRNWAVELHKMYNLVVDVYDGANRKFHLGDNVRIEVKVPAEYFTVKSSSLNGTQHDGHPIKTGVASVEATLRAIGSYVYETPLYTREELSIFSPVRVTPSQYILPWEENLKYQVVLKATGGDGSYSWSTSHPEVATVTQSGLVKTLGLGEVNISAAMTKNIDNRDSSRVVITKPTRLQIVDRFSLEAEVDKPIHLHVALYAEDERSGKEISFTNCQQLSFKVILDDPSFVYDESYNQKENVGSACANLAILGSRIASTRVTVQYQIGDILLEDSAIVGTFNPLVIVQPTKGYTVLAVGTSRHLVFSGGPSNKNLKKGTKKVDYDNRIVDVFDVTSDYYWKIIVQPTKGYTVLAVGTSRHLVFSGGPSNKNLKKGTKKVDYDNRIVDVFDVTSDTQDMYIYSVLCKRIGETNVKVVIGSCATADCKRSESMSIVKVYCSLPKLVSFYFDSKSKACPLKSEIDRISALNYKEVNITLIVKDSKGRTFDNATSLYAEWMISNTSLASVRFPGLVWLNVTHTDNYLVPLNHAVLLITGYPDVLKQITVSLTFTRSEILFQVTGLEIGVSNVVFSTSFSDVNIYSQPISVMVYPPLSITPKHIIVPLNSKFHINAQGGPYPDCSYEFTSENENIKVLSNGLIEGVKLGTTKITGMAVGYVKANKNKIVFSKDTAEVTVVQLEGVAINTPLVKFMQGTTLPLYVTGIPNDTRSEILFQVTGLEIGVSNVVFSTSFSDVNIYSQPISVMVYPPLSITPKHIIVPLNSKFHINAQGGPYPDCSYEFTSENENIKVLSNGLIEGVKLGTTKITGMAVGYVKANKNKIIFSKDTAEVTVVQLEGVAINTPLVKFMQGTTLPLYVTGIPNELSPMVLSTLTPRLSFKWSVSSDCVSISDVFEPLGVHVRDEDRVSVRLNALKPGKSIVYLKVFSSASPVYTSSIQVEVFEDLFLLNPPNFRADSLLLSPDSAYQLKTNKNLTNLKFSVLKNIYSESDKALTPYDTQDGDIVSVSSRGLVRARNRTGSAIVNVCLASSDEPNICKEILVRVKPVQFIMLQVASKLHADPEVPILALPQGMQLSFSTSFHDEFGQQFTVARNDLHVETSRADLILLKELKNNTLTTDLAMSGESVLRIRDESLVSKPKDYVKLSVDHLILPQKVPILALPQDMQLSFSTSFHDEFDQQITMARNDLHVPILALPQGMQLSFSTSFHDEFGQQFTMARNDLHVETSRADLILLKEMKNNTLTTDLTMSGESVLRIWDESLVSKPKDYVKLSVDHLILPQKNHLVTGDVACFSIPKICSQGSWLSSHPDILSIDPDLGIGRARNKPGTVVISYELPLCGITSSISVEVLLINAIHFVPTKNKTISNALGTFYKADLVLFNNYEATTIKSNNLISAEGARCQNVPHYDVPSYPFLCIAKFVPPTSGNMPPLEDIFDVEPSFSLKTGLYACEFIPKPLISNVTLHKAEVSLKARSIHGTAISQAVTFTFYPAPVVHSKEIVFNKFRPAVLLITGYPDVLKQITVSASQEDYVRIKMESSAVPNAQSFQIYPLEKTSTEPRSDLFVQVISPLTQQTIQIPIALSADTASTCNEKQSVFGFLQLTSKAQNISSFASSGLNIWIFVATVSLAIIVIILGKPEYWMARHFPDGYTIREQVLEDGMISELGIANVLRQDSGTLSCLATNYHGTAEMTIQLLVQETPEAPKNIRITEESSRSLQISWTAPYSGNTAITQYIIQYKSSEEMWPTQPLKIIVPGSQTSATLQPLLPATQYQVRLLAENPLGMSETGAELQASTLEEAPNGAPREVTSDPGVVDPTELLIKWKAPPRESWNGVLLGYDVGYQISSGSSLALSSYTLKSVELDNQYEGELRIPGLTPYTKYAIVVRGYNSVGKGPFSEPFIARTNEGVPAAPAHIKAALVSPSRITITWLPPSPSNGPLVSYSLYSRILGPGPNSASGEAGGPHKKVLRPASVEYFVDVRGGVEGGASYQFWVAAATAVGEGPHSRVVAVFPSKKGE</sequence>
<dbReference type="InterPro" id="IPR055095">
    <property type="entry name" value="NUP210_Ig_C"/>
</dbReference>
<evidence type="ECO:0000256" key="7">
    <source>
        <dbReference type="ARBA" id="ARBA00023136"/>
    </source>
</evidence>
<feature type="chain" id="PRO_5017933539" evidence="10">
    <location>
        <begin position="22"/>
        <end position="2343"/>
    </location>
</feature>
<dbReference type="InterPro" id="IPR058779">
    <property type="entry name" value="Ig_NUP210_13th"/>
</dbReference>
<keyword evidence="9" id="KW-0539">Nucleus</keyword>
<evidence type="ECO:0000256" key="4">
    <source>
        <dbReference type="ARBA" id="ARBA00022729"/>
    </source>
</evidence>
<dbReference type="CDD" id="cd00063">
    <property type="entry name" value="FN3"/>
    <property type="match status" value="3"/>
</dbReference>
<dbReference type="GeneID" id="103508722"/>
<dbReference type="KEGG" id="dci:103508722"/>
<evidence type="ECO:0000256" key="8">
    <source>
        <dbReference type="ARBA" id="ARBA00023180"/>
    </source>
</evidence>
<comment type="similarity">
    <text evidence="2">Belongs to the NUP210 family.</text>
</comment>
<dbReference type="Pfam" id="PF22962">
    <property type="entry name" value="Ig_NUP210_7th"/>
    <property type="match status" value="1"/>
</dbReference>
<feature type="domain" description="Fibronectin type-III" evidence="11">
    <location>
        <begin position="2029"/>
        <end position="2124"/>
    </location>
</feature>
<keyword evidence="12" id="KW-1185">Reference proteome</keyword>
<evidence type="ECO:0000256" key="2">
    <source>
        <dbReference type="ARBA" id="ARBA00007313"/>
    </source>
</evidence>
<dbReference type="InterPro" id="IPR045197">
    <property type="entry name" value="NUP210-like"/>
</dbReference>
<evidence type="ECO:0000256" key="10">
    <source>
        <dbReference type="SAM" id="SignalP"/>
    </source>
</evidence>
<dbReference type="RefSeq" id="XP_026679040.1">
    <property type="nucleotide sequence ID" value="XM_026823239.1"/>
</dbReference>
<dbReference type="Gene3D" id="2.60.40.10">
    <property type="entry name" value="Immunoglobulins"/>
    <property type="match status" value="4"/>
</dbReference>
<dbReference type="PANTHER" id="PTHR23019">
    <property type="entry name" value="NUCLEAR PORE MEMBRANE GLYCOPROTEIN GP210-RELATED"/>
    <property type="match status" value="1"/>
</dbReference>
<reference evidence="13" key="1">
    <citation type="submission" date="2025-08" db="UniProtKB">
        <authorList>
            <consortium name="RefSeq"/>
        </authorList>
    </citation>
    <scope>IDENTIFICATION</scope>
</reference>
<dbReference type="Pfam" id="PF24935">
    <property type="entry name" value="Ig_NUP210_6th"/>
    <property type="match status" value="1"/>
</dbReference>